<protein>
    <recommendedName>
        <fullName evidence="2">Methyltransferase type 11 domain-containing protein</fullName>
    </recommendedName>
</protein>
<dbReference type="STRING" id="1801663.A2175_02250"/>
<dbReference type="SUPFAM" id="SSF53335">
    <property type="entry name" value="S-adenosyl-L-methionine-dependent methyltransferases"/>
    <property type="match status" value="1"/>
</dbReference>
<reference evidence="3 4" key="1">
    <citation type="journal article" date="2016" name="Nat. Commun.">
        <title>Thousands of microbial genomes shed light on interconnected biogeochemical processes in an aquifer system.</title>
        <authorList>
            <person name="Anantharaman K."/>
            <person name="Brown C.T."/>
            <person name="Hug L.A."/>
            <person name="Sharon I."/>
            <person name="Castelle C.J."/>
            <person name="Probst A.J."/>
            <person name="Thomas B.C."/>
            <person name="Singh A."/>
            <person name="Wilkins M.J."/>
            <person name="Karaoz U."/>
            <person name="Brodie E.L."/>
            <person name="Williams K.H."/>
            <person name="Hubbard S.S."/>
            <person name="Banfield J.F."/>
        </authorList>
    </citation>
    <scope>NUCLEOTIDE SEQUENCE [LARGE SCALE GENOMIC DNA]</scope>
</reference>
<sequence length="262" mass="30443">MIEERKKIEIEYYNKQAEEWLKEKFEKDWKTDFEGFSPTLLSSFKFCYKILGENCQNKKILDYGCGNGIHSVFPAKIGAEKVTGIDLSESQLKIAKERAKRENIDRQTEYLVMDCEKMDFPENSFDIIFDGGTFSSLDLNKALPELARILKPEGFLVGIETFGHNPFTNLKRKINKITGKRTGWAAEHILKMEDLGQAKNYFDKIEAKFFHFISWLAFPFLSRPGGKFLLKILEAIDSVFLRVPFLRKYGFKVVFIFSKPKK</sequence>
<evidence type="ECO:0000313" key="3">
    <source>
        <dbReference type="EMBL" id="OGZ18931.1"/>
    </source>
</evidence>
<dbReference type="InterPro" id="IPR050447">
    <property type="entry name" value="Erg6_SMT_methyltransf"/>
</dbReference>
<dbReference type="PANTHER" id="PTHR44068:SF11">
    <property type="entry name" value="GERANYL DIPHOSPHATE 2-C-METHYLTRANSFERASE"/>
    <property type="match status" value="1"/>
</dbReference>
<dbReference type="InterPro" id="IPR013216">
    <property type="entry name" value="Methyltransf_11"/>
</dbReference>
<comment type="caution">
    <text evidence="3">The sequence shown here is derived from an EMBL/GenBank/DDBJ whole genome shotgun (WGS) entry which is preliminary data.</text>
</comment>
<dbReference type="CDD" id="cd02440">
    <property type="entry name" value="AdoMet_MTases"/>
    <property type="match status" value="1"/>
</dbReference>
<keyword evidence="1" id="KW-0808">Transferase</keyword>
<dbReference type="Proteomes" id="UP000176755">
    <property type="component" value="Unassembled WGS sequence"/>
</dbReference>
<organism evidence="3 4">
    <name type="scientific">Candidatus Nealsonbacteria bacterium RBG_13_42_11</name>
    <dbReference type="NCBI Taxonomy" id="1801663"/>
    <lineage>
        <taxon>Bacteria</taxon>
        <taxon>Candidatus Nealsoniibacteriota</taxon>
    </lineage>
</organism>
<feature type="domain" description="Methyltransferase type 11" evidence="2">
    <location>
        <begin position="61"/>
        <end position="157"/>
    </location>
</feature>
<dbReference type="Pfam" id="PF08241">
    <property type="entry name" value="Methyltransf_11"/>
    <property type="match status" value="1"/>
</dbReference>
<proteinExistence type="predicted"/>
<dbReference type="GO" id="GO:0008757">
    <property type="term" value="F:S-adenosylmethionine-dependent methyltransferase activity"/>
    <property type="evidence" value="ECO:0007669"/>
    <property type="project" value="InterPro"/>
</dbReference>
<dbReference type="InterPro" id="IPR029063">
    <property type="entry name" value="SAM-dependent_MTases_sf"/>
</dbReference>
<evidence type="ECO:0000313" key="4">
    <source>
        <dbReference type="Proteomes" id="UP000176755"/>
    </source>
</evidence>
<evidence type="ECO:0000256" key="1">
    <source>
        <dbReference type="ARBA" id="ARBA00022679"/>
    </source>
</evidence>
<name>A0A1G2E101_9BACT</name>
<dbReference type="PANTHER" id="PTHR44068">
    <property type="entry name" value="ZGC:194242"/>
    <property type="match status" value="1"/>
</dbReference>
<dbReference type="AlphaFoldDB" id="A0A1G2E101"/>
<evidence type="ECO:0000259" key="2">
    <source>
        <dbReference type="Pfam" id="PF08241"/>
    </source>
</evidence>
<dbReference type="Gene3D" id="3.40.50.150">
    <property type="entry name" value="Vaccinia Virus protein VP39"/>
    <property type="match status" value="1"/>
</dbReference>
<dbReference type="EMBL" id="MHLY01000004">
    <property type="protein sequence ID" value="OGZ18931.1"/>
    <property type="molecule type" value="Genomic_DNA"/>
</dbReference>
<accession>A0A1G2E101</accession>
<gene>
    <name evidence="3" type="ORF">A2175_02250</name>
</gene>